<sequence>MNRQPIMDCLVESSVFTMADVATVNAVGLIDEDKNRELIKILFRKGEDLKPYENFTGALERKHQKAIAAKIKNTYKALKDAELEERNLSDGQNSQAPPLTTTQSPRPNQSKRKKYYKISGSRSSGKPKGRMLIINNVDFNVNESIFRRLWQYFMGKNEKREGSDIDRENLLILADYLDYYEVDEARNLTVKDMKKKLAEFAQSLCEQDYDSALVFVMSHGNKGTVYGTDNNELEIDYFVSALSAENCSNMAGKPKLFFIQACQGNNYLSAPQRDGPSHGVPRPSKRGTFFDAFSDTFRGIATAPGFTSWRLPKTGSYYINAICDVFLENSREEQVGDLDSMLKEVRLQIMEAQKYLEVDPELSGFQWLLWSNSPKT</sequence>
<dbReference type="InterPro" id="IPR033139">
    <property type="entry name" value="Caspase_cys_AS"/>
</dbReference>
<dbReference type="PANTHER" id="PTHR47901">
    <property type="entry name" value="CASPASE RECRUITMENT DOMAIN-CONTAINING PROTEIN 18"/>
    <property type="match status" value="1"/>
</dbReference>
<dbReference type="GO" id="GO:0006508">
    <property type="term" value="P:proteolysis"/>
    <property type="evidence" value="ECO:0007669"/>
    <property type="project" value="UniProtKB-KW"/>
</dbReference>
<evidence type="ECO:0000256" key="4">
    <source>
        <dbReference type="ARBA" id="ARBA00022801"/>
    </source>
</evidence>
<dbReference type="WBParaSite" id="PSAMB.scaffold279size59546.g4176.t1">
    <property type="protein sequence ID" value="PSAMB.scaffold279size59546.g4176.t1"/>
    <property type="gene ID" value="PSAMB.scaffold279size59546.g4176"/>
</dbReference>
<dbReference type="Proteomes" id="UP000887566">
    <property type="component" value="Unplaced"/>
</dbReference>
<dbReference type="GO" id="GO:0006915">
    <property type="term" value="P:apoptotic process"/>
    <property type="evidence" value="ECO:0007669"/>
    <property type="project" value="UniProtKB-KW"/>
</dbReference>
<dbReference type="Pfam" id="PF00656">
    <property type="entry name" value="Peptidase_C14"/>
    <property type="match status" value="1"/>
</dbReference>
<dbReference type="GO" id="GO:0042981">
    <property type="term" value="P:regulation of apoptotic process"/>
    <property type="evidence" value="ECO:0007669"/>
    <property type="project" value="InterPro"/>
</dbReference>
<keyword evidence="3" id="KW-0053">Apoptosis</keyword>
<dbReference type="SUPFAM" id="SSF47986">
    <property type="entry name" value="DEATH domain"/>
    <property type="match status" value="1"/>
</dbReference>
<evidence type="ECO:0000313" key="12">
    <source>
        <dbReference type="Proteomes" id="UP000887566"/>
    </source>
</evidence>
<dbReference type="InterPro" id="IPR029030">
    <property type="entry name" value="Caspase-like_dom_sf"/>
</dbReference>
<organism evidence="12 13">
    <name type="scientific">Plectus sambesii</name>
    <dbReference type="NCBI Taxonomy" id="2011161"/>
    <lineage>
        <taxon>Eukaryota</taxon>
        <taxon>Metazoa</taxon>
        <taxon>Ecdysozoa</taxon>
        <taxon>Nematoda</taxon>
        <taxon>Chromadorea</taxon>
        <taxon>Plectida</taxon>
        <taxon>Plectina</taxon>
        <taxon>Plectoidea</taxon>
        <taxon>Plectidae</taxon>
        <taxon>Plectus</taxon>
    </lineage>
</organism>
<dbReference type="CDD" id="cd01671">
    <property type="entry name" value="CARD"/>
    <property type="match status" value="1"/>
</dbReference>
<keyword evidence="5" id="KW-0788">Thiol protease</keyword>
<dbReference type="Gene3D" id="1.10.533.10">
    <property type="entry name" value="Death Domain, Fas"/>
    <property type="match status" value="1"/>
</dbReference>
<keyword evidence="12" id="KW-1185">Reference proteome</keyword>
<evidence type="ECO:0000256" key="3">
    <source>
        <dbReference type="ARBA" id="ARBA00022703"/>
    </source>
</evidence>
<dbReference type="SMART" id="SM00115">
    <property type="entry name" value="CASc"/>
    <property type="match status" value="1"/>
</dbReference>
<dbReference type="SUPFAM" id="SSF52129">
    <property type="entry name" value="Caspase-like"/>
    <property type="match status" value="1"/>
</dbReference>
<dbReference type="GO" id="GO:0004197">
    <property type="term" value="F:cysteine-type endopeptidase activity"/>
    <property type="evidence" value="ECO:0007669"/>
    <property type="project" value="InterPro"/>
</dbReference>
<dbReference type="PROSITE" id="PS01122">
    <property type="entry name" value="CASPASE_CYS"/>
    <property type="match status" value="1"/>
</dbReference>
<dbReference type="InterPro" id="IPR002398">
    <property type="entry name" value="Pept_C14"/>
</dbReference>
<evidence type="ECO:0000256" key="7">
    <source>
        <dbReference type="RuleBase" id="RU003971"/>
    </source>
</evidence>
<evidence type="ECO:0000256" key="8">
    <source>
        <dbReference type="SAM" id="MobiDB-lite"/>
    </source>
</evidence>
<evidence type="ECO:0000259" key="9">
    <source>
        <dbReference type="PROSITE" id="PS50207"/>
    </source>
</evidence>
<dbReference type="PANTHER" id="PTHR47901:SF8">
    <property type="entry name" value="CASPASE-3"/>
    <property type="match status" value="1"/>
</dbReference>
<feature type="compositionally biased region" description="Polar residues" evidence="8">
    <location>
        <begin position="89"/>
        <end position="108"/>
    </location>
</feature>
<proteinExistence type="inferred from homology"/>
<dbReference type="PRINTS" id="PR00376">
    <property type="entry name" value="IL1BCENZYME"/>
</dbReference>
<evidence type="ECO:0000256" key="5">
    <source>
        <dbReference type="ARBA" id="ARBA00022807"/>
    </source>
</evidence>
<evidence type="ECO:0000256" key="1">
    <source>
        <dbReference type="ARBA" id="ARBA00010134"/>
    </source>
</evidence>
<dbReference type="PROSITE" id="PS50209">
    <property type="entry name" value="CARD"/>
    <property type="match status" value="1"/>
</dbReference>
<evidence type="ECO:0000313" key="13">
    <source>
        <dbReference type="WBParaSite" id="PSAMB.scaffold279size59546.g4176.t1"/>
    </source>
</evidence>
<keyword evidence="6" id="KW-0865">Zymogen</keyword>
<dbReference type="AlphaFoldDB" id="A0A914VZF4"/>
<feature type="region of interest" description="Disordered" evidence="8">
    <location>
        <begin position="84"/>
        <end position="127"/>
    </location>
</feature>
<reference evidence="13" key="1">
    <citation type="submission" date="2022-11" db="UniProtKB">
        <authorList>
            <consortium name="WormBaseParasite"/>
        </authorList>
    </citation>
    <scope>IDENTIFICATION</scope>
</reference>
<dbReference type="InterPro" id="IPR011600">
    <property type="entry name" value="Pept_C14_caspase"/>
</dbReference>
<dbReference type="PROSITE" id="PS50207">
    <property type="entry name" value="CASPASE_P10"/>
    <property type="match status" value="1"/>
</dbReference>
<dbReference type="InterPro" id="IPR002138">
    <property type="entry name" value="Pept_C14_p10"/>
</dbReference>
<dbReference type="InterPro" id="IPR011029">
    <property type="entry name" value="DEATH-like_dom_sf"/>
</dbReference>
<feature type="domain" description="CARD" evidence="11">
    <location>
        <begin position="1"/>
        <end position="47"/>
    </location>
</feature>
<dbReference type="InterPro" id="IPR001309">
    <property type="entry name" value="Pept_C14_p20"/>
</dbReference>
<protein>
    <submittedName>
        <fullName evidence="13">Uncharacterized protein</fullName>
    </submittedName>
</protein>
<evidence type="ECO:0000259" key="10">
    <source>
        <dbReference type="PROSITE" id="PS50208"/>
    </source>
</evidence>
<dbReference type="InterPro" id="IPR015917">
    <property type="entry name" value="Pept_C14A"/>
</dbReference>
<dbReference type="Gene3D" id="3.40.50.1460">
    <property type="match status" value="1"/>
</dbReference>
<accession>A0A914VZF4</accession>
<evidence type="ECO:0000256" key="6">
    <source>
        <dbReference type="ARBA" id="ARBA00023145"/>
    </source>
</evidence>
<evidence type="ECO:0000256" key="2">
    <source>
        <dbReference type="ARBA" id="ARBA00022670"/>
    </source>
</evidence>
<feature type="domain" description="Caspase family p10" evidence="9">
    <location>
        <begin position="294"/>
        <end position="338"/>
    </location>
</feature>
<dbReference type="PROSITE" id="PS50208">
    <property type="entry name" value="CASPASE_P20"/>
    <property type="match status" value="1"/>
</dbReference>
<keyword evidence="2" id="KW-0645">Protease</keyword>
<name>A0A914VZF4_9BILA</name>
<evidence type="ECO:0000259" key="11">
    <source>
        <dbReference type="PROSITE" id="PS50209"/>
    </source>
</evidence>
<comment type="similarity">
    <text evidence="1 7">Belongs to the peptidase C14A family.</text>
</comment>
<feature type="domain" description="Caspase family p20" evidence="10">
    <location>
        <begin position="127"/>
        <end position="266"/>
    </location>
</feature>
<dbReference type="InterPro" id="IPR001315">
    <property type="entry name" value="CARD"/>
</dbReference>
<keyword evidence="4" id="KW-0378">Hydrolase</keyword>